<sequence>MLFKLASRLWSFLYNAFCDGSFGESIGFLYTPIANTGFYPSNKSISILCEKGLDVSDKLMRGMRIKQHVKSAVECGTSFLYAERKFGEWMPAQVSSSSYDHCSKLRGTS</sequence>
<dbReference type="EMBL" id="BGPR01083759">
    <property type="protein sequence ID" value="GBL92714.1"/>
    <property type="molecule type" value="Genomic_DNA"/>
</dbReference>
<keyword evidence="3" id="KW-1185">Reference proteome</keyword>
<evidence type="ECO:0000313" key="2">
    <source>
        <dbReference type="EMBL" id="GBL93048.1"/>
    </source>
</evidence>
<comment type="caution">
    <text evidence="2">The sequence shown here is derived from an EMBL/GenBank/DDBJ whole genome shotgun (WGS) entry which is preliminary data.</text>
</comment>
<reference evidence="2 3" key="1">
    <citation type="journal article" date="2019" name="Sci. Rep.">
        <title>Orb-weaving spider Araneus ventricosus genome elucidates the spidroin gene catalogue.</title>
        <authorList>
            <person name="Kono N."/>
            <person name="Nakamura H."/>
            <person name="Ohtoshi R."/>
            <person name="Moran D.A.P."/>
            <person name="Shinohara A."/>
            <person name="Yoshida Y."/>
            <person name="Fujiwara M."/>
            <person name="Mori M."/>
            <person name="Tomita M."/>
            <person name="Arakawa K."/>
        </authorList>
    </citation>
    <scope>NUCLEOTIDE SEQUENCE [LARGE SCALE GENOMIC DNA]</scope>
</reference>
<name>A0A4Y2BLU9_ARAVE</name>
<accession>A0A4Y2BLU9</accession>
<evidence type="ECO:0000313" key="1">
    <source>
        <dbReference type="EMBL" id="GBL92714.1"/>
    </source>
</evidence>
<organism evidence="2 3">
    <name type="scientific">Araneus ventricosus</name>
    <name type="common">Orbweaver spider</name>
    <name type="synonym">Epeira ventricosa</name>
    <dbReference type="NCBI Taxonomy" id="182803"/>
    <lineage>
        <taxon>Eukaryota</taxon>
        <taxon>Metazoa</taxon>
        <taxon>Ecdysozoa</taxon>
        <taxon>Arthropoda</taxon>
        <taxon>Chelicerata</taxon>
        <taxon>Arachnida</taxon>
        <taxon>Araneae</taxon>
        <taxon>Araneomorphae</taxon>
        <taxon>Entelegynae</taxon>
        <taxon>Araneoidea</taxon>
        <taxon>Araneidae</taxon>
        <taxon>Araneus</taxon>
    </lineage>
</organism>
<dbReference type="AlphaFoldDB" id="A0A4Y2BLU9"/>
<gene>
    <name evidence="2" type="ORF">AVEN_142081_1</name>
    <name evidence="1" type="ORF">AVEN_28155_1</name>
</gene>
<evidence type="ECO:0000313" key="3">
    <source>
        <dbReference type="Proteomes" id="UP000499080"/>
    </source>
</evidence>
<proteinExistence type="predicted"/>
<protein>
    <submittedName>
        <fullName evidence="2">Uncharacterized protein</fullName>
    </submittedName>
</protein>
<dbReference type="Proteomes" id="UP000499080">
    <property type="component" value="Unassembled WGS sequence"/>
</dbReference>
<dbReference type="EMBL" id="BGPR01083841">
    <property type="protein sequence ID" value="GBL93048.1"/>
    <property type="molecule type" value="Genomic_DNA"/>
</dbReference>